<dbReference type="Proteomes" id="UP000078541">
    <property type="component" value="Unassembled WGS sequence"/>
</dbReference>
<protein>
    <submittedName>
        <fullName evidence="1">Uncharacterized protein</fullName>
    </submittedName>
</protein>
<evidence type="ECO:0000313" key="1">
    <source>
        <dbReference type="EMBL" id="KYN39825.1"/>
    </source>
</evidence>
<sequence length="54" mass="6264">MSEILARKLAIETTNKIKEYNKIYFDPPNKSLRSRYDNLLSCVTASSKLSKIDR</sequence>
<name>A0A151JY05_9HYME</name>
<evidence type="ECO:0000313" key="2">
    <source>
        <dbReference type="Proteomes" id="UP000078541"/>
    </source>
</evidence>
<organism evidence="1 2">
    <name type="scientific">Trachymyrmex septentrionalis</name>
    <dbReference type="NCBI Taxonomy" id="34720"/>
    <lineage>
        <taxon>Eukaryota</taxon>
        <taxon>Metazoa</taxon>
        <taxon>Ecdysozoa</taxon>
        <taxon>Arthropoda</taxon>
        <taxon>Hexapoda</taxon>
        <taxon>Insecta</taxon>
        <taxon>Pterygota</taxon>
        <taxon>Neoptera</taxon>
        <taxon>Endopterygota</taxon>
        <taxon>Hymenoptera</taxon>
        <taxon>Apocrita</taxon>
        <taxon>Aculeata</taxon>
        <taxon>Formicoidea</taxon>
        <taxon>Formicidae</taxon>
        <taxon>Myrmicinae</taxon>
        <taxon>Trachymyrmex</taxon>
    </lineage>
</organism>
<accession>A0A151JY05</accession>
<keyword evidence="2" id="KW-1185">Reference proteome</keyword>
<gene>
    <name evidence="1" type="ORF">ALC56_05765</name>
</gene>
<dbReference type="AlphaFoldDB" id="A0A151JY05"/>
<reference evidence="1 2" key="1">
    <citation type="submission" date="2016-03" db="EMBL/GenBank/DDBJ databases">
        <title>Trachymyrmex septentrionalis WGS genome.</title>
        <authorList>
            <person name="Nygaard S."/>
            <person name="Hu H."/>
            <person name="Boomsma J."/>
            <person name="Zhang G."/>
        </authorList>
    </citation>
    <scope>NUCLEOTIDE SEQUENCE [LARGE SCALE GENOMIC DNA]</scope>
    <source>
        <strain evidence="1">Tsep2-gDNA-1</strain>
        <tissue evidence="1">Whole body</tissue>
    </source>
</reference>
<dbReference type="EMBL" id="KQ981561">
    <property type="protein sequence ID" value="KYN39825.1"/>
    <property type="molecule type" value="Genomic_DNA"/>
</dbReference>
<proteinExistence type="predicted"/>